<comment type="subcellular location">
    <subcellularLocation>
        <location evidence="1">Membrane</location>
    </subcellularLocation>
</comment>
<evidence type="ECO:0000256" key="2">
    <source>
        <dbReference type="ARBA" id="ARBA00022692"/>
    </source>
</evidence>
<dbReference type="AlphaFoldDB" id="A0A183EID0"/>
<dbReference type="WBParaSite" id="GPUH_0002074601-mRNA-1">
    <property type="protein sequence ID" value="GPUH_0002074601-mRNA-1"/>
    <property type="gene ID" value="GPUH_0002074601"/>
</dbReference>
<feature type="domain" description="G-protein coupled receptors family 1 profile" evidence="6">
    <location>
        <begin position="1"/>
        <end position="139"/>
    </location>
</feature>
<organism evidence="7">
    <name type="scientific">Gongylonema pulchrum</name>
    <dbReference type="NCBI Taxonomy" id="637853"/>
    <lineage>
        <taxon>Eukaryota</taxon>
        <taxon>Metazoa</taxon>
        <taxon>Ecdysozoa</taxon>
        <taxon>Nematoda</taxon>
        <taxon>Chromadorea</taxon>
        <taxon>Rhabditida</taxon>
        <taxon>Spirurina</taxon>
        <taxon>Spiruromorpha</taxon>
        <taxon>Spiruroidea</taxon>
        <taxon>Gongylonematidae</taxon>
        <taxon>Gongylonema</taxon>
    </lineage>
</organism>
<feature type="transmembrane region" description="Helical" evidence="5">
    <location>
        <begin position="6"/>
        <end position="28"/>
    </location>
</feature>
<evidence type="ECO:0000256" key="1">
    <source>
        <dbReference type="ARBA" id="ARBA00004370"/>
    </source>
</evidence>
<sequence length="176" mass="20588">LYGTVFRFYFRNIVTVFIPFFLLAYLNIRIVSTLRGQQRTASLFKFRCSEHKASKFIMSQEPRIGDLGKKRKIRSATRLTVLIVCSYLMANVLNVMITAWEYIDFESAQTEEAFWIYETCADVVSVLYVFTCATRLLVYMLCNKEIRSIIISTLRPGRRTSLAYDYHSMSSPFQYL</sequence>
<dbReference type="PANTHER" id="PTHR46709:SF5">
    <property type="entry name" value="G-PROTEIN COUPLED RECEPTORS FAMILY 1 PROFILE DOMAIN-CONTAINING PROTEIN"/>
    <property type="match status" value="1"/>
</dbReference>
<keyword evidence="2 5" id="KW-0812">Transmembrane</keyword>
<keyword evidence="3 5" id="KW-1133">Transmembrane helix</keyword>
<evidence type="ECO:0000256" key="3">
    <source>
        <dbReference type="ARBA" id="ARBA00022989"/>
    </source>
</evidence>
<reference evidence="7" key="1">
    <citation type="submission" date="2016-06" db="UniProtKB">
        <authorList>
            <consortium name="WormBaseParasite"/>
        </authorList>
    </citation>
    <scope>IDENTIFICATION</scope>
</reference>
<accession>A0A183EID0</accession>
<proteinExistence type="predicted"/>
<evidence type="ECO:0000256" key="5">
    <source>
        <dbReference type="SAM" id="Phobius"/>
    </source>
</evidence>
<evidence type="ECO:0000256" key="4">
    <source>
        <dbReference type="ARBA" id="ARBA00023136"/>
    </source>
</evidence>
<name>A0A183EID0_9BILA</name>
<feature type="transmembrane region" description="Helical" evidence="5">
    <location>
        <begin position="123"/>
        <end position="142"/>
    </location>
</feature>
<dbReference type="PANTHER" id="PTHR46709">
    <property type="entry name" value="PROTEIN CBG23488-RELATED"/>
    <property type="match status" value="1"/>
</dbReference>
<protein>
    <submittedName>
        <fullName evidence="7">G_PROTEIN_RECEP_F1_2 domain-containing protein</fullName>
    </submittedName>
</protein>
<feature type="transmembrane region" description="Helical" evidence="5">
    <location>
        <begin position="79"/>
        <end position="103"/>
    </location>
</feature>
<dbReference type="GO" id="GO:0016020">
    <property type="term" value="C:membrane"/>
    <property type="evidence" value="ECO:0007669"/>
    <property type="project" value="UniProtKB-SubCell"/>
</dbReference>
<evidence type="ECO:0000313" key="7">
    <source>
        <dbReference type="WBParaSite" id="GPUH_0002074601-mRNA-1"/>
    </source>
</evidence>
<dbReference type="Gene3D" id="1.20.1070.10">
    <property type="entry name" value="Rhodopsin 7-helix transmembrane proteins"/>
    <property type="match status" value="1"/>
</dbReference>
<dbReference type="SUPFAM" id="SSF81321">
    <property type="entry name" value="Family A G protein-coupled receptor-like"/>
    <property type="match status" value="1"/>
</dbReference>
<dbReference type="InterPro" id="IPR017452">
    <property type="entry name" value="GPCR_Rhodpsn_7TM"/>
</dbReference>
<dbReference type="PROSITE" id="PS50262">
    <property type="entry name" value="G_PROTEIN_RECEP_F1_2"/>
    <property type="match status" value="1"/>
</dbReference>
<evidence type="ECO:0000259" key="6">
    <source>
        <dbReference type="PROSITE" id="PS50262"/>
    </source>
</evidence>
<keyword evidence="4 5" id="KW-0472">Membrane</keyword>